<feature type="binding site" evidence="10">
    <location>
        <position position="174"/>
    </location>
    <ligand>
        <name>L-citrulline</name>
        <dbReference type="ChEBI" id="CHEBI:57743"/>
    </ligand>
</feature>
<reference evidence="14" key="1">
    <citation type="submission" date="2016-11" db="EMBL/GenBank/DDBJ databases">
        <authorList>
            <person name="Varghese N."/>
            <person name="Submissions S."/>
        </authorList>
    </citation>
    <scope>NUCLEOTIDE SEQUENCE [LARGE SCALE GENOMIC DNA]</scope>
    <source>
        <strain evidence="14">USBA-503</strain>
    </source>
</reference>
<dbReference type="GO" id="GO:0004055">
    <property type="term" value="F:argininosuccinate synthase activity"/>
    <property type="evidence" value="ECO:0007669"/>
    <property type="project" value="UniProtKB-UniRule"/>
</dbReference>
<comment type="subcellular location">
    <subcellularLocation>
        <location evidence="10">Cytoplasm</location>
    </subcellularLocation>
</comment>
<dbReference type="PANTHER" id="PTHR11587:SF2">
    <property type="entry name" value="ARGININOSUCCINATE SYNTHASE"/>
    <property type="match status" value="1"/>
</dbReference>
<dbReference type="Pfam" id="PF00764">
    <property type="entry name" value="Arginosuc_synth"/>
    <property type="match status" value="1"/>
</dbReference>
<dbReference type="EC" id="6.3.4.5" evidence="3 10"/>
<evidence type="ECO:0000313" key="13">
    <source>
        <dbReference type="EMBL" id="SHJ94650.1"/>
    </source>
</evidence>
<feature type="domain" description="Arginosuccinate synthase C-terminal" evidence="12">
    <location>
        <begin position="173"/>
        <end position="390"/>
    </location>
</feature>
<dbReference type="InterPro" id="IPR023434">
    <property type="entry name" value="Arginosuc_synth_type_1_subfam"/>
</dbReference>
<feature type="binding site" evidence="10">
    <location>
        <position position="116"/>
    </location>
    <ligand>
        <name>ATP</name>
        <dbReference type="ChEBI" id="CHEBI:30616"/>
    </ligand>
</feature>
<evidence type="ECO:0000256" key="5">
    <source>
        <dbReference type="ARBA" id="ARBA00022571"/>
    </source>
</evidence>
<evidence type="ECO:0000256" key="3">
    <source>
        <dbReference type="ARBA" id="ARBA00012286"/>
    </source>
</evidence>
<feature type="binding site" evidence="10">
    <location>
        <position position="259"/>
    </location>
    <ligand>
        <name>L-citrulline</name>
        <dbReference type="ChEBI" id="CHEBI:57743"/>
    </ligand>
</feature>
<dbReference type="Gene3D" id="1.20.5.470">
    <property type="entry name" value="Single helix bin"/>
    <property type="match status" value="1"/>
</dbReference>
<keyword evidence="5 10" id="KW-0055">Arginine biosynthesis</keyword>
<keyword evidence="7 10" id="KW-0028">Amino-acid biosynthesis</keyword>
<dbReference type="PROSITE" id="PS00564">
    <property type="entry name" value="ARGININOSUCCIN_SYN_1"/>
    <property type="match status" value="1"/>
</dbReference>
<evidence type="ECO:0000256" key="10">
    <source>
        <dbReference type="HAMAP-Rule" id="MF_00005"/>
    </source>
</evidence>
<evidence type="ECO:0000259" key="12">
    <source>
        <dbReference type="Pfam" id="PF20979"/>
    </source>
</evidence>
<evidence type="ECO:0000256" key="1">
    <source>
        <dbReference type="ARBA" id="ARBA00004967"/>
    </source>
</evidence>
<gene>
    <name evidence="10" type="primary">argG</name>
    <name evidence="13" type="ORF">SAMN05443507_10634</name>
</gene>
<feature type="binding site" evidence="10">
    <location>
        <position position="126"/>
    </location>
    <ligand>
        <name>L-citrulline</name>
        <dbReference type="ChEBI" id="CHEBI:57743"/>
    </ligand>
</feature>
<dbReference type="NCBIfam" id="TIGR00032">
    <property type="entry name" value="argG"/>
    <property type="match status" value="1"/>
</dbReference>
<dbReference type="GO" id="GO:0000050">
    <property type="term" value="P:urea cycle"/>
    <property type="evidence" value="ECO:0007669"/>
    <property type="project" value="TreeGrafter"/>
</dbReference>
<feature type="binding site" evidence="10">
    <location>
        <begin position="8"/>
        <end position="16"/>
    </location>
    <ligand>
        <name>ATP</name>
        <dbReference type="ChEBI" id="CHEBI:30616"/>
    </ligand>
</feature>
<dbReference type="FunFam" id="3.40.50.620:FF:000038">
    <property type="entry name" value="Argininosuccinate synthase"/>
    <property type="match status" value="1"/>
</dbReference>
<evidence type="ECO:0000256" key="2">
    <source>
        <dbReference type="ARBA" id="ARBA00011881"/>
    </source>
</evidence>
<comment type="caution">
    <text evidence="10">Lacks conserved residue(s) required for the propagation of feature annotation.</text>
</comment>
<dbReference type="PROSITE" id="PS00565">
    <property type="entry name" value="ARGININOSUCCIN_SYN_2"/>
    <property type="match status" value="1"/>
</dbReference>
<comment type="subunit">
    <text evidence="2 10">Homotetramer.</text>
</comment>
<dbReference type="InterPro" id="IPR001518">
    <property type="entry name" value="Arginosuc_synth"/>
</dbReference>
<feature type="binding site" evidence="10">
    <location>
        <position position="118"/>
    </location>
    <ligand>
        <name>L-aspartate</name>
        <dbReference type="ChEBI" id="CHEBI:29991"/>
    </ligand>
</feature>
<feature type="binding site" evidence="10">
    <location>
        <position position="271"/>
    </location>
    <ligand>
        <name>L-citrulline</name>
        <dbReference type="ChEBI" id="CHEBI:57743"/>
    </ligand>
</feature>
<dbReference type="UniPathway" id="UPA00068">
    <property type="reaction ID" value="UER00113"/>
</dbReference>
<comment type="pathway">
    <text evidence="1 10">Amino-acid biosynthesis; L-arginine biosynthesis; L-arginine from L-ornithine and carbamoyl phosphate: step 2/3.</text>
</comment>
<dbReference type="GO" id="GO:0005524">
    <property type="term" value="F:ATP binding"/>
    <property type="evidence" value="ECO:0007669"/>
    <property type="project" value="UniProtKB-UniRule"/>
</dbReference>
<proteinExistence type="inferred from homology"/>
<keyword evidence="6 10" id="KW-0436">Ligase</keyword>
<evidence type="ECO:0000256" key="6">
    <source>
        <dbReference type="ARBA" id="ARBA00022598"/>
    </source>
</evidence>
<comment type="similarity">
    <text evidence="10">Belongs to the argininosuccinate synthase family. Type 1 subfamily.</text>
</comment>
<keyword evidence="14" id="KW-1185">Reference proteome</keyword>
<dbReference type="Gene3D" id="3.40.50.620">
    <property type="entry name" value="HUPs"/>
    <property type="match status" value="1"/>
</dbReference>
<dbReference type="FunFam" id="3.90.1260.10:FF:000007">
    <property type="entry name" value="Argininosuccinate synthase"/>
    <property type="match status" value="1"/>
</dbReference>
<keyword evidence="9 10" id="KW-0067">ATP-binding</keyword>
<dbReference type="InterPro" id="IPR024074">
    <property type="entry name" value="AS_cat/multimer_dom_body"/>
</dbReference>
<dbReference type="Proteomes" id="UP000184016">
    <property type="component" value="Unassembled WGS sequence"/>
</dbReference>
<dbReference type="SUPFAM" id="SSF52402">
    <property type="entry name" value="Adenine nucleotide alpha hydrolases-like"/>
    <property type="match status" value="1"/>
</dbReference>
<dbReference type="Pfam" id="PF20979">
    <property type="entry name" value="Arginosuc_syn_C"/>
    <property type="match status" value="1"/>
</dbReference>
<evidence type="ECO:0000313" key="14">
    <source>
        <dbReference type="Proteomes" id="UP000184016"/>
    </source>
</evidence>
<dbReference type="STRING" id="1830138.SAMN05443507_10634"/>
<feature type="binding site" evidence="10">
    <location>
        <position position="122"/>
    </location>
    <ligand>
        <name>L-aspartate</name>
        <dbReference type="ChEBI" id="CHEBI:29991"/>
    </ligand>
</feature>
<evidence type="ECO:0000256" key="8">
    <source>
        <dbReference type="ARBA" id="ARBA00022741"/>
    </source>
</evidence>
<comment type="catalytic activity">
    <reaction evidence="10">
        <text>L-citrulline + L-aspartate + ATP = 2-(N(omega)-L-arginino)succinate + AMP + diphosphate + H(+)</text>
        <dbReference type="Rhea" id="RHEA:10932"/>
        <dbReference type="ChEBI" id="CHEBI:15378"/>
        <dbReference type="ChEBI" id="CHEBI:29991"/>
        <dbReference type="ChEBI" id="CHEBI:30616"/>
        <dbReference type="ChEBI" id="CHEBI:33019"/>
        <dbReference type="ChEBI" id="CHEBI:57472"/>
        <dbReference type="ChEBI" id="CHEBI:57743"/>
        <dbReference type="ChEBI" id="CHEBI:456215"/>
        <dbReference type="EC" id="6.3.4.5"/>
    </reaction>
</comment>
<accession>A0A1M6NG20</accession>
<dbReference type="NCBIfam" id="NF001770">
    <property type="entry name" value="PRK00509.1"/>
    <property type="match status" value="1"/>
</dbReference>
<evidence type="ECO:0000259" key="11">
    <source>
        <dbReference type="Pfam" id="PF00764"/>
    </source>
</evidence>
<dbReference type="OrthoDB" id="9801641at2"/>
<dbReference type="InterPro" id="IPR014729">
    <property type="entry name" value="Rossmann-like_a/b/a_fold"/>
</dbReference>
<dbReference type="InterPro" id="IPR048268">
    <property type="entry name" value="Arginosuc_syn_C"/>
</dbReference>
<dbReference type="EMBL" id="FRAF01000006">
    <property type="protein sequence ID" value="SHJ94650.1"/>
    <property type="molecule type" value="Genomic_DNA"/>
</dbReference>
<feature type="binding site" evidence="10">
    <location>
        <position position="123"/>
    </location>
    <ligand>
        <name>L-aspartate</name>
        <dbReference type="ChEBI" id="CHEBI:29991"/>
    </ligand>
</feature>
<dbReference type="GO" id="GO:0005737">
    <property type="term" value="C:cytoplasm"/>
    <property type="evidence" value="ECO:0007669"/>
    <property type="project" value="UniProtKB-SubCell"/>
</dbReference>
<keyword evidence="4 10" id="KW-0963">Cytoplasm</keyword>
<protein>
    <recommendedName>
        <fullName evidence="3 10">Argininosuccinate synthase</fullName>
        <ecNumber evidence="3 10">6.3.4.5</ecNumber>
    </recommendedName>
    <alternativeName>
        <fullName evidence="10">Citrulline--aspartate ligase</fullName>
    </alternativeName>
</protein>
<feature type="binding site" evidence="10">
    <location>
        <position position="86"/>
    </location>
    <ligand>
        <name>L-citrulline</name>
        <dbReference type="ChEBI" id="CHEBI:57743"/>
    </ligand>
</feature>
<organism evidence="13 14">
    <name type="scientific">Alicyclobacillus tolerans</name>
    <dbReference type="NCBI Taxonomy" id="90970"/>
    <lineage>
        <taxon>Bacteria</taxon>
        <taxon>Bacillati</taxon>
        <taxon>Bacillota</taxon>
        <taxon>Bacilli</taxon>
        <taxon>Bacillales</taxon>
        <taxon>Alicyclobacillaceae</taxon>
        <taxon>Alicyclobacillus</taxon>
    </lineage>
</organism>
<evidence type="ECO:0000256" key="9">
    <source>
        <dbReference type="ARBA" id="ARBA00022840"/>
    </source>
</evidence>
<feature type="binding site" evidence="10">
    <location>
        <position position="122"/>
    </location>
    <ligand>
        <name>L-citrulline</name>
        <dbReference type="ChEBI" id="CHEBI:57743"/>
    </ligand>
</feature>
<feature type="domain" description="Arginosuccinate synthase-like N-terminal" evidence="11">
    <location>
        <begin position="4"/>
        <end position="164"/>
    </location>
</feature>
<evidence type="ECO:0000256" key="7">
    <source>
        <dbReference type="ARBA" id="ARBA00022605"/>
    </source>
</evidence>
<dbReference type="Gene3D" id="3.90.1260.10">
    <property type="entry name" value="Argininosuccinate synthetase, chain A, domain 2"/>
    <property type="match status" value="1"/>
</dbReference>
<dbReference type="RefSeq" id="WP_072873396.1">
    <property type="nucleotide sequence ID" value="NZ_FRAF01000006.1"/>
</dbReference>
<keyword evidence="8 10" id="KW-0547">Nucleotide-binding</keyword>
<dbReference type="CDD" id="cd01999">
    <property type="entry name" value="ASS"/>
    <property type="match status" value="1"/>
</dbReference>
<evidence type="ECO:0000256" key="4">
    <source>
        <dbReference type="ARBA" id="ARBA00022490"/>
    </source>
</evidence>
<dbReference type="HAMAP" id="MF_00005">
    <property type="entry name" value="Arg_succ_synth_type1"/>
    <property type="match status" value="1"/>
</dbReference>
<dbReference type="InterPro" id="IPR018223">
    <property type="entry name" value="Arginosuc_synth_CS"/>
</dbReference>
<dbReference type="SUPFAM" id="SSF69864">
    <property type="entry name" value="Argininosuccinate synthetase, C-terminal domain"/>
    <property type="match status" value="1"/>
</dbReference>
<dbReference type="AlphaFoldDB" id="A0A1M6NG20"/>
<dbReference type="GO" id="GO:0000053">
    <property type="term" value="P:argininosuccinate metabolic process"/>
    <property type="evidence" value="ECO:0007669"/>
    <property type="project" value="TreeGrafter"/>
</dbReference>
<sequence length="434" mass="47279">MSEKVVLAYSGGLDTSVAIAWLKEKYGYDVVAMCVDVGEGENLEAVQQKALQVGAIKSYRIDGVKLFAEQFILPALKAGALYEGKYPLASALSRPLISQLLVDVAAKEGAVAVAHGCTGKGNDQVRFEVSIQALNPQLKVIAPVREWGFTRDEEIQFAAERNIPLPITKENPFSIDANLWGRAIECGVLEDPWAEAPEDAFAWTIHPVNAPEHPVELTIGFVAGCPVSLNGEEMPLATLISKLNQIAGQAGVGRIDCVENRLVGIKSREVYEAPAAVTLIQAHKELEALTLPREVAEYKAQVELQYHKLIYNGLWFSPLKSALDAFVTETQRYVTGEVRVVLYKGHLQVTGRKSPYSLYSHQLATYSEGDMFHHQDAVGFIQLWGMPTKVQASIQGSQVPGVSADDIIEHIQVASDESASPTLTGEVEGETVQL</sequence>
<dbReference type="PANTHER" id="PTHR11587">
    <property type="entry name" value="ARGININOSUCCINATE SYNTHASE"/>
    <property type="match status" value="1"/>
</dbReference>
<dbReference type="GO" id="GO:0006526">
    <property type="term" value="P:L-arginine biosynthetic process"/>
    <property type="evidence" value="ECO:0007669"/>
    <property type="project" value="UniProtKB-UniRule"/>
</dbReference>
<name>A0A1M6NG20_9BACL</name>
<dbReference type="InterPro" id="IPR048267">
    <property type="entry name" value="Arginosuc_syn_N"/>
</dbReference>